<reference evidence="6" key="1">
    <citation type="journal article" date="2019" name="Int. J. Syst. Evol. Microbiol.">
        <title>The Global Catalogue of Microorganisms (GCM) 10K type strain sequencing project: providing services to taxonomists for standard genome sequencing and annotation.</title>
        <authorList>
            <consortium name="The Broad Institute Genomics Platform"/>
            <consortium name="The Broad Institute Genome Sequencing Center for Infectious Disease"/>
            <person name="Wu L."/>
            <person name="Ma J."/>
        </authorList>
    </citation>
    <scope>NUCLEOTIDE SEQUENCE [LARGE SCALE GENOMIC DNA]</scope>
    <source>
        <strain evidence="6">KCTC 12848</strain>
    </source>
</reference>
<evidence type="ECO:0000313" key="6">
    <source>
        <dbReference type="Proteomes" id="UP001597425"/>
    </source>
</evidence>
<dbReference type="InterPro" id="IPR006530">
    <property type="entry name" value="YD"/>
</dbReference>
<proteinExistence type="predicted"/>
<feature type="domain" description="DUF6531" evidence="3">
    <location>
        <begin position="123"/>
        <end position="196"/>
    </location>
</feature>
<keyword evidence="1" id="KW-0677">Repeat</keyword>
<accession>A0ABW5EM89</accession>
<dbReference type="EMBL" id="JBHUJD010000053">
    <property type="protein sequence ID" value="MFD2312539.1"/>
    <property type="molecule type" value="Genomic_DNA"/>
</dbReference>
<name>A0ABW5EM89_9GAMM</name>
<evidence type="ECO:0000313" key="5">
    <source>
        <dbReference type="EMBL" id="MFD2312539.1"/>
    </source>
</evidence>
<dbReference type="InterPro" id="IPR050708">
    <property type="entry name" value="T6SS_VgrG/RHS"/>
</dbReference>
<dbReference type="PANTHER" id="PTHR32305:SF15">
    <property type="entry name" value="PROTEIN RHSA-RELATED"/>
    <property type="match status" value="1"/>
</dbReference>
<dbReference type="InterPro" id="IPR056823">
    <property type="entry name" value="TEN-like_YD-shell"/>
</dbReference>
<dbReference type="Proteomes" id="UP001597425">
    <property type="component" value="Unassembled WGS sequence"/>
</dbReference>
<feature type="region of interest" description="Disordered" evidence="2">
    <location>
        <begin position="824"/>
        <end position="848"/>
    </location>
</feature>
<dbReference type="Pfam" id="PF20148">
    <property type="entry name" value="DUF6531"/>
    <property type="match status" value="1"/>
</dbReference>
<feature type="compositionally biased region" description="Polar residues" evidence="2">
    <location>
        <begin position="59"/>
        <end position="68"/>
    </location>
</feature>
<gene>
    <name evidence="5" type="ORF">ACFSKX_19145</name>
</gene>
<dbReference type="Pfam" id="PF05593">
    <property type="entry name" value="RHS_repeat"/>
    <property type="match status" value="1"/>
</dbReference>
<evidence type="ECO:0000259" key="4">
    <source>
        <dbReference type="Pfam" id="PF25023"/>
    </source>
</evidence>
<evidence type="ECO:0000259" key="3">
    <source>
        <dbReference type="Pfam" id="PF20148"/>
    </source>
</evidence>
<protein>
    <submittedName>
        <fullName evidence="5">RHS repeat-associated core domain-containing protein</fullName>
    </submittedName>
</protein>
<feature type="domain" description="Teneurin-like YD-shell" evidence="4">
    <location>
        <begin position="622"/>
        <end position="776"/>
    </location>
</feature>
<feature type="domain" description="Teneurin-like YD-shell" evidence="4">
    <location>
        <begin position="877"/>
        <end position="1149"/>
    </location>
</feature>
<dbReference type="Gene3D" id="2.180.10.10">
    <property type="entry name" value="RHS repeat-associated core"/>
    <property type="match status" value="3"/>
</dbReference>
<evidence type="ECO:0000256" key="2">
    <source>
        <dbReference type="SAM" id="MobiDB-lite"/>
    </source>
</evidence>
<feature type="compositionally biased region" description="Basic and acidic residues" evidence="2">
    <location>
        <begin position="824"/>
        <end position="833"/>
    </location>
</feature>
<feature type="region of interest" description="Disordered" evidence="2">
    <location>
        <begin position="35"/>
        <end position="123"/>
    </location>
</feature>
<dbReference type="InterPro" id="IPR022385">
    <property type="entry name" value="Rhs_assc_core"/>
</dbReference>
<dbReference type="InterPro" id="IPR031325">
    <property type="entry name" value="RHS_repeat"/>
</dbReference>
<sequence length="1310" mass="147731">GAAAALGKNARLLGRFRRIGELMVRFARLKKQRLRLSRNRGAQTSGADFSDLETVDAPASQTTTSQPAGQSGSTGSGNSGRGDTADSRNRTSDSSEPDNTSSETGQNHNGDSSQNNEKALEGGEPINLKTGEERLTLVDAVLDGPLPFTLARTYRSSNPKDFGMGCGWTHTLGERLVWRGKGKALHFHDAEGRVIALPAAGASGRSHNVVEKLSLTRVDDDHWIIAPYGAPNGVQKHFKPADVYSDHFSLSEIRDGYGNFHRFHYVDNRLICVESSLGEALHITPADDANGRIGTLKKETRDGRISTIANYRYSEEGDLIQATDADGHSEQYRYRRHVIAQRTLKSGYNFYFEWDAEGPAARCVRQWGDPIDGQPTYSYRFEWDDNGRGVTVTDTRGGRERYRFNERALPIYHRDAEGAETLYEYNALGQVTRVQLPGEEGQPREEHFEYDRYGRLVKKTDATGGTHRIEYNTEGLPASVTDPAGHAWQRRYNKKGQITESVDPLGNATSYTYNPIGLVGSVSDPLGNTTRYLWNPQGKLSAVHDPLGRSRHYRYDNAQRLVEVRQGAQQDADQNGAGQSTRYEYDAQDRISAVIAPDGARTEYRYNAQGLVAAITDPEGRSTRYDYDGLSQVKTRTNPDGSRLEYHYDGERNLVGLTNEKGERYQLKYDLAERLIEEVGFDGRTTRYAYNRAGHLIASRAVTESSGKGLDTAFERDPFGRLLREITPDGVTSFRYNRTGQLTQAENEQRKLRWQYDACGRVIADWQDQYKISHRYDAAGNRIGSTLPNGEELKFGYNPAGQFESLRRRPADSEAEQLLAAIDRDAQGRETRRTHGNGLASERDYDPQGRLQKMRLKAASPVSDPTQKPLHQRGYHYNRAGQIAQIDDSLRGSRHYHYDALDRLTQVDGPNPEHFVHDPAHNILAVAGSREEAKEQAGNTQVSGNRLAFRGDTHYRYDVHGNRIAALRGKGQKLQTRYRYNSRQQLVRVEQLKVEESGKEKHQRETHYQYDPLGRRIAKTDDEKQVEFLWDGDVLLRETARDIDSGQDLSARTYYFEPGTFKPIALSEDGEVYHYHLDHLGTPDALTDSEGKIAWSVSYKTYGNVAIEHSNRIEQPIRFQGQYFDEESGLHYNRFRYYDPEVGQFTGPDPIGLLGGINNYQYVPNTVAWIDPLGLKCKEIINDRNNFSNKYGDRFSTETEADAAWKVYQESSTSREELVIGRLPDTEAGEQLGMRRLNNPDWTINVNDAWIQGGIDANKPFYLGSDPTISNLRSRPYPHGDYPTTVTFRELKQLRAAGYSREGDYMVPAN</sequence>
<comment type="caution">
    <text evidence="5">The sequence shown here is derived from an EMBL/GenBank/DDBJ whole genome shotgun (WGS) entry which is preliminary data.</text>
</comment>
<dbReference type="RefSeq" id="WP_377558802.1">
    <property type="nucleotide sequence ID" value="NZ_JBHUJD010000053.1"/>
</dbReference>
<dbReference type="InterPro" id="IPR045351">
    <property type="entry name" value="DUF6531"/>
</dbReference>
<feature type="domain" description="Teneurin-like YD-shell" evidence="4">
    <location>
        <begin position="372"/>
        <end position="566"/>
    </location>
</feature>
<dbReference type="PANTHER" id="PTHR32305">
    <property type="match status" value="1"/>
</dbReference>
<dbReference type="NCBIfam" id="TIGR01643">
    <property type="entry name" value="YD_repeat_2x"/>
    <property type="match status" value="5"/>
</dbReference>
<keyword evidence="6" id="KW-1185">Reference proteome</keyword>
<dbReference type="Pfam" id="PF25023">
    <property type="entry name" value="TEN_YD-shell"/>
    <property type="match status" value="3"/>
</dbReference>
<organism evidence="5 6">
    <name type="scientific">Microbulbifer halophilus</name>
    <dbReference type="NCBI Taxonomy" id="453963"/>
    <lineage>
        <taxon>Bacteria</taxon>
        <taxon>Pseudomonadati</taxon>
        <taxon>Pseudomonadota</taxon>
        <taxon>Gammaproteobacteria</taxon>
        <taxon>Cellvibrionales</taxon>
        <taxon>Microbulbiferaceae</taxon>
        <taxon>Microbulbifer</taxon>
    </lineage>
</organism>
<dbReference type="PRINTS" id="PR00394">
    <property type="entry name" value="RHSPROTEIN"/>
</dbReference>
<feature type="non-terminal residue" evidence="5">
    <location>
        <position position="1"/>
    </location>
</feature>
<dbReference type="NCBIfam" id="TIGR03696">
    <property type="entry name" value="Rhs_assc_core"/>
    <property type="match status" value="1"/>
</dbReference>
<evidence type="ECO:0000256" key="1">
    <source>
        <dbReference type="ARBA" id="ARBA00022737"/>
    </source>
</evidence>
<feature type="compositionally biased region" description="Polar residues" evidence="2">
    <location>
        <begin position="94"/>
        <end position="117"/>
    </location>
</feature>
<feature type="compositionally biased region" description="Basic and acidic residues" evidence="2">
    <location>
        <begin position="83"/>
        <end position="93"/>
    </location>
</feature>